<keyword evidence="2" id="KW-1185">Reference proteome</keyword>
<name>A0A6M5Y495_9BACT</name>
<evidence type="ECO:0000313" key="1">
    <source>
        <dbReference type="EMBL" id="QJW88011.1"/>
    </source>
</evidence>
<reference evidence="1 2" key="1">
    <citation type="submission" date="2020-05" db="EMBL/GenBank/DDBJ databases">
        <title>Genome sequencing of Spirosoma sp. TS118.</title>
        <authorList>
            <person name="Lee J.-H."/>
            <person name="Jeong S."/>
            <person name="Zhao L."/>
            <person name="Jung J.-H."/>
            <person name="Kim M.-K."/>
            <person name="Lim S."/>
        </authorList>
    </citation>
    <scope>NUCLEOTIDE SEQUENCE [LARGE SCALE GENOMIC DNA]</scope>
    <source>
        <strain evidence="1 2">TS118</strain>
    </source>
</reference>
<dbReference type="Pfam" id="PF13692">
    <property type="entry name" value="Glyco_trans_1_4"/>
    <property type="match status" value="1"/>
</dbReference>
<dbReference type="KEGG" id="stae:HNV11_00795"/>
<dbReference type="Proteomes" id="UP000502756">
    <property type="component" value="Chromosome"/>
</dbReference>
<organism evidence="1 2">
    <name type="scientific">Spirosoma taeanense</name>
    <dbReference type="NCBI Taxonomy" id="2735870"/>
    <lineage>
        <taxon>Bacteria</taxon>
        <taxon>Pseudomonadati</taxon>
        <taxon>Bacteroidota</taxon>
        <taxon>Cytophagia</taxon>
        <taxon>Cytophagales</taxon>
        <taxon>Cytophagaceae</taxon>
        <taxon>Spirosoma</taxon>
    </lineage>
</organism>
<accession>A0A6M5Y495</accession>
<dbReference type="Gene3D" id="3.40.50.2000">
    <property type="entry name" value="Glycogen Phosphorylase B"/>
    <property type="match status" value="2"/>
</dbReference>
<gene>
    <name evidence="1" type="ORF">HNV11_00795</name>
</gene>
<dbReference type="SUPFAM" id="SSF53756">
    <property type="entry name" value="UDP-Glycosyltransferase/glycogen phosphorylase"/>
    <property type="match status" value="1"/>
</dbReference>
<protein>
    <submittedName>
        <fullName evidence="1">Glycosyltransferase family 4 protein</fullName>
    </submittedName>
</protein>
<keyword evidence="1" id="KW-0808">Transferase</keyword>
<dbReference type="EMBL" id="CP053435">
    <property type="protein sequence ID" value="QJW88011.1"/>
    <property type="molecule type" value="Genomic_DNA"/>
</dbReference>
<dbReference type="PANTHER" id="PTHR12526">
    <property type="entry name" value="GLYCOSYLTRANSFERASE"/>
    <property type="match status" value="1"/>
</dbReference>
<dbReference type="PANTHER" id="PTHR12526:SF630">
    <property type="entry name" value="GLYCOSYLTRANSFERASE"/>
    <property type="match status" value="1"/>
</dbReference>
<dbReference type="RefSeq" id="WP_171737843.1">
    <property type="nucleotide sequence ID" value="NZ_CP053435.1"/>
</dbReference>
<evidence type="ECO:0000313" key="2">
    <source>
        <dbReference type="Proteomes" id="UP000502756"/>
    </source>
</evidence>
<dbReference type="CDD" id="cd03801">
    <property type="entry name" value="GT4_PimA-like"/>
    <property type="match status" value="1"/>
</dbReference>
<dbReference type="GO" id="GO:0016740">
    <property type="term" value="F:transferase activity"/>
    <property type="evidence" value="ECO:0007669"/>
    <property type="project" value="UniProtKB-KW"/>
</dbReference>
<proteinExistence type="predicted"/>
<sequence>MNVLWIGAYPHYKFLQGHPVPWMTMLANQLASLPDISLTVVSYHSDISQDETIRLNGVTFVYLKVPDDKVDLLMGYSQRIKRMRAYLAEVEDGFDVLHIHGSEQQYQVMGAYTKLPTVLSVQGIVTEYLNYLPRKIDYRHASWRVAAYYEKKFLPHINHFICRTHWDTEHTLRLCPGAVVHQNWEPIRHEFYEPLNPRPNQATALLFVGGLNPIKGIRELLQVFDRLSQQGNFRLIITGAGNKIQLSALIRSYSLTNINLDRVEHRGQLNSSDLRATYEEAFCLVHPSYIDNSPNSICEAQLAGLPVVASDVGGVSSLITSGSTGLLTSLDVKSIADAVLTLWNNPALARSIADMARLVALQRHDAKQILQNTLKIYDAVMAAHSYA</sequence>
<dbReference type="AlphaFoldDB" id="A0A6M5Y495"/>